<evidence type="ECO:0000259" key="1">
    <source>
        <dbReference type="PROSITE" id="PS50268"/>
    </source>
</evidence>
<keyword evidence="3" id="KW-1185">Reference proteome</keyword>
<dbReference type="Pfam" id="PF19081">
    <property type="entry name" value="Ig_7"/>
    <property type="match status" value="1"/>
</dbReference>
<dbReference type="InterPro" id="IPR002126">
    <property type="entry name" value="Cadherin-like_dom"/>
</dbReference>
<accession>A0ABW5KZP2</accession>
<proteinExistence type="predicted"/>
<name>A0ABW5KZP2_9SPHI</name>
<dbReference type="EMBL" id="JBHULD010000008">
    <property type="protein sequence ID" value="MFD2554116.1"/>
    <property type="molecule type" value="Genomic_DNA"/>
</dbReference>
<dbReference type="RefSeq" id="WP_210356074.1">
    <property type="nucleotide sequence ID" value="NZ_JAEQMU010000006.1"/>
</dbReference>
<evidence type="ECO:0000313" key="3">
    <source>
        <dbReference type="Proteomes" id="UP001597440"/>
    </source>
</evidence>
<dbReference type="InterPro" id="IPR044023">
    <property type="entry name" value="Ig_7"/>
</dbReference>
<evidence type="ECO:0000313" key="2">
    <source>
        <dbReference type="EMBL" id="MFD2554116.1"/>
    </source>
</evidence>
<sequence>MKRMLTYNSYIIILVLLFCLTQVGYGQRARLYADGYGVATGGILGNSSVQNPHRAIGANATDEPVILSASGLGGSAKLQLKFLHFGKNLPTGIAVKIKAGNNTNNFNATFRRNATSSFDVDGSNESSTLPSIAGNTITITPNDLFNAVALSINTGTSNREVYHAYIEPYTLPLSLKNTSFISCGSIGINEILDYSTPDLLRYQIINTATNQPISSGHFITASGTYTIKMTDPNTNDPAKVSPTFSVIINSIPEIALSQTYIRIPINTSHAFPTATCSSCGTASWTDALLNPLTQIPARNSPATSVYTVSMNNGHCTAQKQIVVDVYDPQNECGQKERRYATIDGGTSSVTNKGGAYDGDPKTYSTLTSVSILGLIGGADQTIRWNQAIPAGTTVYVKMGVGKGLLGLASTVSLQPKNGNTNVGSSMTISSGLIDLLVGDNEIIYSFTPASTINGVTLSMSGLLSLGLTMKLYDAWYEAPTTTCPSNDVIDVLSGSAEILKGVLNAASVTVNVQNPYNAIDNDETTYAVMNSGVGVLAYAKLDVLFSSISQPGDSVFIKVQSGVEVLNLIGGFVIQRYLGSTPVGAPLDFGGTVLTLLKGSNGENIIFTVTTEPYDRISIRYGGTANVLGQLLIYNIKRKPYLYTYPDANSKITICEGEQLNIGLNRACLTYEWYEQISGGIPIHTSSYRPGIENNTPFTATSTGKRTYYIEHKRNGCHFGPSERIPLTVNVIPNPGKPHVTITNVIN</sequence>
<dbReference type="Proteomes" id="UP001597440">
    <property type="component" value="Unassembled WGS sequence"/>
</dbReference>
<reference evidence="3" key="1">
    <citation type="journal article" date="2019" name="Int. J. Syst. Evol. Microbiol.">
        <title>The Global Catalogue of Microorganisms (GCM) 10K type strain sequencing project: providing services to taxonomists for standard genome sequencing and annotation.</title>
        <authorList>
            <consortium name="The Broad Institute Genomics Platform"/>
            <consortium name="The Broad Institute Genome Sequencing Center for Infectious Disease"/>
            <person name="Wu L."/>
            <person name="Ma J."/>
        </authorList>
    </citation>
    <scope>NUCLEOTIDE SEQUENCE [LARGE SCALE GENOMIC DNA]</scope>
    <source>
        <strain evidence="3">KCTC 52298</strain>
    </source>
</reference>
<organism evidence="2 3">
    <name type="scientific">Sphingobacterium tabacisoli</name>
    <dbReference type="NCBI Taxonomy" id="2044855"/>
    <lineage>
        <taxon>Bacteria</taxon>
        <taxon>Pseudomonadati</taxon>
        <taxon>Bacteroidota</taxon>
        <taxon>Sphingobacteriia</taxon>
        <taxon>Sphingobacteriales</taxon>
        <taxon>Sphingobacteriaceae</taxon>
        <taxon>Sphingobacterium</taxon>
    </lineage>
</organism>
<comment type="caution">
    <text evidence="2">The sequence shown here is derived from an EMBL/GenBank/DDBJ whole genome shotgun (WGS) entry which is preliminary data.</text>
</comment>
<dbReference type="PROSITE" id="PS50268">
    <property type="entry name" value="CADHERIN_2"/>
    <property type="match status" value="1"/>
</dbReference>
<protein>
    <recommendedName>
        <fullName evidence="1">Cadherin domain-containing protein</fullName>
    </recommendedName>
</protein>
<feature type="domain" description="Cadherin" evidence="1">
    <location>
        <begin position="125"/>
        <end position="244"/>
    </location>
</feature>
<gene>
    <name evidence="2" type="ORF">ACFSQW_06935</name>
</gene>